<accession>A0A1H3AN68</accession>
<keyword evidence="3" id="KW-1185">Reference proteome</keyword>
<feature type="domain" description="Cupin type-2" evidence="1">
    <location>
        <begin position="47"/>
        <end position="104"/>
    </location>
</feature>
<dbReference type="InterPro" id="IPR011051">
    <property type="entry name" value="RmlC_Cupin_sf"/>
</dbReference>
<dbReference type="AlphaFoldDB" id="A0A1H3AN68"/>
<dbReference type="InterPro" id="IPR013096">
    <property type="entry name" value="Cupin_2"/>
</dbReference>
<dbReference type="SUPFAM" id="SSF51182">
    <property type="entry name" value="RmlC-like cupins"/>
    <property type="match status" value="1"/>
</dbReference>
<reference evidence="3" key="1">
    <citation type="submission" date="2016-10" db="EMBL/GenBank/DDBJ databases">
        <authorList>
            <person name="Varghese N."/>
            <person name="Submissions S."/>
        </authorList>
    </citation>
    <scope>NUCLEOTIDE SEQUENCE [LARGE SCALE GENOMIC DNA]</scope>
    <source>
        <strain evidence="3">DSM 29303</strain>
    </source>
</reference>
<name>A0A1H3AN68_9RHOB</name>
<dbReference type="EMBL" id="FNNA01000004">
    <property type="protein sequence ID" value="SDX31045.1"/>
    <property type="molecule type" value="Genomic_DNA"/>
</dbReference>
<organism evidence="2 3">
    <name type="scientific">Paracoccus sanguinis</name>
    <dbReference type="NCBI Taxonomy" id="1545044"/>
    <lineage>
        <taxon>Bacteria</taxon>
        <taxon>Pseudomonadati</taxon>
        <taxon>Pseudomonadota</taxon>
        <taxon>Alphaproteobacteria</taxon>
        <taxon>Rhodobacterales</taxon>
        <taxon>Paracoccaceae</taxon>
        <taxon>Paracoccus</taxon>
    </lineage>
</organism>
<dbReference type="InterPro" id="IPR014710">
    <property type="entry name" value="RmlC-like_jellyroll"/>
</dbReference>
<dbReference type="Proteomes" id="UP000182944">
    <property type="component" value="Unassembled WGS sequence"/>
</dbReference>
<evidence type="ECO:0000313" key="3">
    <source>
        <dbReference type="Proteomes" id="UP000182944"/>
    </source>
</evidence>
<evidence type="ECO:0000259" key="1">
    <source>
        <dbReference type="Pfam" id="PF07883"/>
    </source>
</evidence>
<dbReference type="Pfam" id="PF07883">
    <property type="entry name" value="Cupin_2"/>
    <property type="match status" value="1"/>
</dbReference>
<dbReference type="STRING" id="1545044.SAMN05444276_104144"/>
<sequence>MTQALPEIRHLDQIESVPLFDFSQKTVFSPKQRGEGFIKLAVTTGRKGARSVPHAHPRDEVTLTLSGEAVLRAYGQSYHMTAGTALRLPPGCVHEVEVLSDEWVVVAAYCDECQLCVPLHGARP</sequence>
<proteinExistence type="predicted"/>
<dbReference type="OrthoDB" id="9811153at2"/>
<gene>
    <name evidence="2" type="ORF">SAMN05444276_104144</name>
</gene>
<dbReference type="Gene3D" id="2.60.120.10">
    <property type="entry name" value="Jelly Rolls"/>
    <property type="match status" value="1"/>
</dbReference>
<protein>
    <submittedName>
        <fullName evidence="2">Cupin domain protein</fullName>
    </submittedName>
</protein>
<dbReference type="RefSeq" id="WP_081969098.1">
    <property type="nucleotide sequence ID" value="NZ_FNNA01000004.1"/>
</dbReference>
<evidence type="ECO:0000313" key="2">
    <source>
        <dbReference type="EMBL" id="SDX31045.1"/>
    </source>
</evidence>